<evidence type="ECO:0000313" key="4">
    <source>
        <dbReference type="Proteomes" id="UP001370490"/>
    </source>
</evidence>
<comment type="caution">
    <text evidence="3">The sequence shown here is derived from an EMBL/GenBank/DDBJ whole genome shotgun (WGS) entry which is preliminary data.</text>
</comment>
<proteinExistence type="predicted"/>
<feature type="region of interest" description="Disordered" evidence="1">
    <location>
        <begin position="568"/>
        <end position="614"/>
    </location>
</feature>
<sequence>MSTQENGGALELELEAMRKEDSSWHPCQVSLSSDGLGLLIDFGSGESEDMILNKEEVLKRIRIRSLPLQANDCLQINEGDHVLANYKWQYKGLFFDAKVEKALRVKHSKRVFCRCTFEIKWLHQGIEGESVIVPSSAIRKWATKSIRNHPTIAAFFSAVHTIDFLSESPNLNSSLDMDLDMELNIILEKQIKLISCLGSTKVITEDVEMEVKEVHPNGEMLQEQIVASEIGFSPAQIIYDQNKVQEKMEAKDLPPPSPSILEQSSESRSPLSPLAARAALACLMSTPQNLAFTMDLGGKGLELYSSSCESADVVSNGILCEPSKVKASLVKLFKQKECVDKTNANHNCSITRSVTESKAEQPTRLTRTTRSTGKEGTTSADKNQNVKVSAEGPKSNTIDKIGETLESSSCVKSGRKLNQPVKVARLTRSAVKKQKRCQTGELEQGLEECKSEFVVSDEAEGADDVVDKSSEVLKSSRHSMKERKLSQPAKVSRLTHSAIQKGIYNGDDGVEPKSNPEESNSRIPASFEQLICPAVKNKKGHQTSDFERVSEDDKSEFAVSDKAKGYRALHDSNSDRKKNLRSSMHGTLIDFPCPEKSNKKQKMSDTDDTNQPAEVTKTVLKSVCC</sequence>
<dbReference type="AlphaFoldDB" id="A0AAN8W8K2"/>
<dbReference type="InterPro" id="IPR039276">
    <property type="entry name" value="SHH1/2"/>
</dbReference>
<accession>A0AAN8W8K2</accession>
<feature type="compositionally biased region" description="Basic and acidic residues" evidence="1">
    <location>
        <begin position="568"/>
        <end position="577"/>
    </location>
</feature>
<feature type="compositionally biased region" description="Basic and acidic residues" evidence="1">
    <location>
        <begin position="596"/>
        <end position="605"/>
    </location>
</feature>
<dbReference type="PANTHER" id="PTHR33827">
    <property type="entry name" value="PROTEIN SAWADEE HOMEODOMAIN HOMOLOG 2"/>
    <property type="match status" value="1"/>
</dbReference>
<gene>
    <name evidence="3" type="ORF">RJ641_024774</name>
</gene>
<protein>
    <submittedName>
        <fullName evidence="3">SAWADEE domain</fullName>
    </submittedName>
</protein>
<dbReference type="EMBL" id="JBAMMX010000003">
    <property type="protein sequence ID" value="KAK6943672.1"/>
    <property type="molecule type" value="Genomic_DNA"/>
</dbReference>
<feature type="region of interest" description="Disordered" evidence="1">
    <location>
        <begin position="503"/>
        <end position="522"/>
    </location>
</feature>
<dbReference type="InterPro" id="IPR032001">
    <property type="entry name" value="SAWADEE_dom"/>
</dbReference>
<name>A0AAN8W8K2_9MAGN</name>
<evidence type="ECO:0000259" key="2">
    <source>
        <dbReference type="Pfam" id="PF16719"/>
    </source>
</evidence>
<dbReference type="Pfam" id="PF16719">
    <property type="entry name" value="SAWADEE"/>
    <property type="match status" value="1"/>
</dbReference>
<feature type="region of interest" description="Disordered" evidence="1">
    <location>
        <begin position="248"/>
        <end position="268"/>
    </location>
</feature>
<feature type="domain" description="SAWADEE" evidence="2">
    <location>
        <begin position="11"/>
        <end position="134"/>
    </location>
</feature>
<dbReference type="GO" id="GO:0003682">
    <property type="term" value="F:chromatin binding"/>
    <property type="evidence" value="ECO:0007669"/>
    <property type="project" value="InterPro"/>
</dbReference>
<dbReference type="PANTHER" id="PTHR33827:SF9">
    <property type="entry name" value="SAWADEE DOMAIN-CONTAINING PROTEIN"/>
    <property type="match status" value="1"/>
</dbReference>
<evidence type="ECO:0000256" key="1">
    <source>
        <dbReference type="SAM" id="MobiDB-lite"/>
    </source>
</evidence>
<feature type="region of interest" description="Disordered" evidence="1">
    <location>
        <begin position="354"/>
        <end position="395"/>
    </location>
</feature>
<dbReference type="Gene3D" id="2.30.30.140">
    <property type="match status" value="1"/>
</dbReference>
<dbReference type="Proteomes" id="UP001370490">
    <property type="component" value="Unassembled WGS sequence"/>
</dbReference>
<keyword evidence="4" id="KW-1185">Reference proteome</keyword>
<evidence type="ECO:0000313" key="3">
    <source>
        <dbReference type="EMBL" id="KAK6943672.1"/>
    </source>
</evidence>
<feature type="compositionally biased region" description="Polar residues" evidence="1">
    <location>
        <begin position="363"/>
        <end position="387"/>
    </location>
</feature>
<organism evidence="3 4">
    <name type="scientific">Dillenia turbinata</name>
    <dbReference type="NCBI Taxonomy" id="194707"/>
    <lineage>
        <taxon>Eukaryota</taxon>
        <taxon>Viridiplantae</taxon>
        <taxon>Streptophyta</taxon>
        <taxon>Embryophyta</taxon>
        <taxon>Tracheophyta</taxon>
        <taxon>Spermatophyta</taxon>
        <taxon>Magnoliopsida</taxon>
        <taxon>eudicotyledons</taxon>
        <taxon>Gunneridae</taxon>
        <taxon>Pentapetalae</taxon>
        <taxon>Dilleniales</taxon>
        <taxon>Dilleniaceae</taxon>
        <taxon>Dillenia</taxon>
    </lineage>
</organism>
<reference evidence="3 4" key="1">
    <citation type="submission" date="2023-12" db="EMBL/GenBank/DDBJ databases">
        <title>A high-quality genome assembly for Dillenia turbinata (Dilleniales).</title>
        <authorList>
            <person name="Chanderbali A."/>
        </authorList>
    </citation>
    <scope>NUCLEOTIDE SEQUENCE [LARGE SCALE GENOMIC DNA]</scope>
    <source>
        <strain evidence="3">LSX21</strain>
        <tissue evidence="3">Leaf</tissue>
    </source>
</reference>
<feature type="compositionally biased region" description="Basic and acidic residues" evidence="1">
    <location>
        <begin position="510"/>
        <end position="520"/>
    </location>
</feature>